<dbReference type="SMART" id="SM00448">
    <property type="entry name" value="REC"/>
    <property type="match status" value="1"/>
</dbReference>
<feature type="domain" description="PAC" evidence="15">
    <location>
        <begin position="464"/>
        <end position="515"/>
    </location>
</feature>
<evidence type="ECO:0000259" key="13">
    <source>
        <dbReference type="PROSITE" id="PS50110"/>
    </source>
</evidence>
<dbReference type="CDD" id="cd16922">
    <property type="entry name" value="HATPase_EvgS-ArcB-TorS-like"/>
    <property type="match status" value="1"/>
</dbReference>
<feature type="domain" description="PAC" evidence="15">
    <location>
        <begin position="336"/>
        <end position="388"/>
    </location>
</feature>
<evidence type="ECO:0000313" key="16">
    <source>
        <dbReference type="EMBL" id="TGN18154.1"/>
    </source>
</evidence>
<evidence type="ECO:0000256" key="10">
    <source>
        <dbReference type="ARBA" id="ARBA00068150"/>
    </source>
</evidence>
<dbReference type="PROSITE" id="PS50109">
    <property type="entry name" value="HIS_KIN"/>
    <property type="match status" value="1"/>
</dbReference>
<dbReference type="InterPro" id="IPR000700">
    <property type="entry name" value="PAS-assoc_C"/>
</dbReference>
<reference evidence="16" key="1">
    <citation type="journal article" date="2019" name="PLoS Negl. Trop. Dis.">
        <title>Revisiting the worldwide diversity of Leptospira species in the environment.</title>
        <authorList>
            <person name="Vincent A.T."/>
            <person name="Schiettekatte O."/>
            <person name="Bourhy P."/>
            <person name="Veyrier F.J."/>
            <person name="Picardeau M."/>
        </authorList>
    </citation>
    <scope>NUCLEOTIDE SEQUENCE [LARGE SCALE GENOMIC DNA]</scope>
    <source>
        <strain evidence="16">201300427</strain>
    </source>
</reference>
<dbReference type="Pfam" id="PF00989">
    <property type="entry name" value="PAS"/>
    <property type="match status" value="1"/>
</dbReference>
<dbReference type="AlphaFoldDB" id="A0A4R9LV95"/>
<evidence type="ECO:0000256" key="5">
    <source>
        <dbReference type="ARBA" id="ARBA00022741"/>
    </source>
</evidence>
<protein>
    <recommendedName>
        <fullName evidence="10">Sensory/regulatory protein RpfC</fullName>
        <ecNumber evidence="2">2.7.13.3</ecNumber>
    </recommendedName>
</protein>
<keyword evidence="6" id="KW-0418">Kinase</keyword>
<name>A0A4R9LV95_9LEPT</name>
<dbReference type="OrthoDB" id="6192248at2"/>
<dbReference type="PANTHER" id="PTHR45339">
    <property type="entry name" value="HYBRID SIGNAL TRANSDUCTION HISTIDINE KINASE J"/>
    <property type="match status" value="1"/>
</dbReference>
<dbReference type="FunFam" id="3.30.565.10:FF:000010">
    <property type="entry name" value="Sensor histidine kinase RcsC"/>
    <property type="match status" value="1"/>
</dbReference>
<dbReference type="InterPro" id="IPR011006">
    <property type="entry name" value="CheY-like_superfamily"/>
</dbReference>
<dbReference type="SMART" id="SM00091">
    <property type="entry name" value="PAS"/>
    <property type="match status" value="3"/>
</dbReference>
<comment type="subunit">
    <text evidence="9">At low DSF concentrations, interacts with RpfF.</text>
</comment>
<evidence type="ECO:0000256" key="1">
    <source>
        <dbReference type="ARBA" id="ARBA00000085"/>
    </source>
</evidence>
<dbReference type="InterPro" id="IPR003661">
    <property type="entry name" value="HisK_dim/P_dom"/>
</dbReference>
<evidence type="ECO:0000259" key="14">
    <source>
        <dbReference type="PROSITE" id="PS50112"/>
    </source>
</evidence>
<feature type="modified residue" description="4-aspartylphosphate" evidence="11">
    <location>
        <position position="973"/>
    </location>
</feature>
<dbReference type="Pfam" id="PF02518">
    <property type="entry name" value="HATPase_c"/>
    <property type="match status" value="1"/>
</dbReference>
<dbReference type="Gene3D" id="1.10.287.130">
    <property type="match status" value="1"/>
</dbReference>
<keyword evidence="4" id="KW-0808">Transferase</keyword>
<dbReference type="PANTHER" id="PTHR45339:SF1">
    <property type="entry name" value="HYBRID SIGNAL TRANSDUCTION HISTIDINE KINASE J"/>
    <property type="match status" value="1"/>
</dbReference>
<dbReference type="InterPro" id="IPR036097">
    <property type="entry name" value="HisK_dim/P_sf"/>
</dbReference>
<keyword evidence="3 11" id="KW-0597">Phosphoprotein</keyword>
<dbReference type="SMART" id="SM00086">
    <property type="entry name" value="PAC"/>
    <property type="match status" value="4"/>
</dbReference>
<keyword evidence="5" id="KW-0547">Nucleotide-binding</keyword>
<dbReference type="NCBIfam" id="TIGR00229">
    <property type="entry name" value="sensory_box"/>
    <property type="match status" value="1"/>
</dbReference>
<dbReference type="EC" id="2.7.13.3" evidence="2"/>
<comment type="catalytic activity">
    <reaction evidence="1">
        <text>ATP + protein L-histidine = ADP + protein N-phospho-L-histidine.</text>
        <dbReference type="EC" id="2.7.13.3"/>
    </reaction>
</comment>
<keyword evidence="17" id="KW-1185">Reference proteome</keyword>
<dbReference type="InterPro" id="IPR013767">
    <property type="entry name" value="PAS_fold"/>
</dbReference>
<dbReference type="Gene3D" id="3.40.50.2300">
    <property type="match status" value="1"/>
</dbReference>
<dbReference type="EMBL" id="RQHW01000047">
    <property type="protein sequence ID" value="TGN18154.1"/>
    <property type="molecule type" value="Genomic_DNA"/>
</dbReference>
<evidence type="ECO:0000256" key="3">
    <source>
        <dbReference type="ARBA" id="ARBA00022553"/>
    </source>
</evidence>
<dbReference type="InterPro" id="IPR001789">
    <property type="entry name" value="Sig_transdc_resp-reg_receiver"/>
</dbReference>
<evidence type="ECO:0000313" key="17">
    <source>
        <dbReference type="Proteomes" id="UP000298058"/>
    </source>
</evidence>
<evidence type="ECO:0000256" key="4">
    <source>
        <dbReference type="ARBA" id="ARBA00022679"/>
    </source>
</evidence>
<gene>
    <name evidence="16" type="ORF">EHS15_12115</name>
</gene>
<evidence type="ECO:0000259" key="15">
    <source>
        <dbReference type="PROSITE" id="PS50113"/>
    </source>
</evidence>
<proteinExistence type="predicted"/>
<dbReference type="SUPFAM" id="SSF52172">
    <property type="entry name" value="CheY-like"/>
    <property type="match status" value="1"/>
</dbReference>
<evidence type="ECO:0000256" key="9">
    <source>
        <dbReference type="ARBA" id="ARBA00064003"/>
    </source>
</evidence>
<dbReference type="RefSeq" id="WP_135760841.1">
    <property type="nucleotide sequence ID" value="NZ_RQHW01000047.1"/>
</dbReference>
<dbReference type="Pfam" id="PF00512">
    <property type="entry name" value="HisKA"/>
    <property type="match status" value="1"/>
</dbReference>
<dbReference type="GO" id="GO:0006355">
    <property type="term" value="P:regulation of DNA-templated transcription"/>
    <property type="evidence" value="ECO:0007669"/>
    <property type="project" value="InterPro"/>
</dbReference>
<feature type="domain" description="PAS" evidence="14">
    <location>
        <begin position="263"/>
        <end position="332"/>
    </location>
</feature>
<sequence>MRLSLEQELYEWVRTNQEVFVFTQKYALDGILILDLQNPEAQWANPKLVSLLGYEYTNSENIKILETADFDSLKAYILSHSDINRYEDSLDLSFACKDGSSVFLKVRIFAFYDSFGIPKKLLCCCEQIAPKNLISWQMKTAELLEETNLVAKVGGWEYNLIHKVLFWSAVTKIIHEVDTTYSPTIEQAFDFYADSDNKEEIETAVSLAISSGKSFDLELQIITAKKNLRWVRAIGRAEWKDGACIRIFGTFQDISEQKLSEILNLRLAKIVESSRDAIISIDLEGKITTWNSGAEKIFGYKAIEMIGQSFFLLIPDDILANEILIHKIINEGTELPAYETKRKTKSGNLISLSVSVSPILDSKGKVIGISKVGRDITEQKIKEAQLKHANELLEQTSQLVRIGGWDADLINNVGSWSSVTKEMHEVPSDYVPNIEKGLDFIKEGESRDRVKEAISLLISKGIPYDIEMQLVTAKGNELWVRSVAKGEFQNGVCTRIFGAIYDIDEKKKTEMALSLERARLLAFVENAPAAVAMFDKELKYVAVSDRWLIDYKLQGQNLKSRSHYEVFPNITQEWKDVHKRCLAGEIVANERDRWRPEGWTQDQFLKWEIRPWYDMDRSIGGIMMFTQDITETVLQNTELQKAKSIAVQASDAKSDFLANMSHEIRTPMNGIIGFMDLLLKTDLDETQHEYMMTIAQSANSLLDIVNDILDFSKIEAGKMELSLEKTNLYDLGRQVTDMIRHQAETKGLKIEVYIDETIPSLVIADIVRLRQIIVNLLSNAIKFTEIGKIEFRLENSGKIGKQTYLLHFSVKDTGMGIAPENQRKIFEAFTQEDFSTTRRFGGTGLGLAISNRLLALMGSTLNVESELGKGSKFYFDLPVTVYIDEESLRHSLFLVNHVEKTSQSKIQLQSSSELPKIEERVRFLVAEDNSVNLLLLKSIIKKLVPNSEIVVAENGKEAVEQFQTSHPDFIFMDVQMPEMNGYEATQIIRTMEGGDQIPIIAVTAGIVSGEKEKCISAGMNDYISKPAVKDDFAKMLHKWLFKKL</sequence>
<dbReference type="PROSITE" id="PS50112">
    <property type="entry name" value="PAS"/>
    <property type="match status" value="1"/>
</dbReference>
<dbReference type="InterPro" id="IPR000014">
    <property type="entry name" value="PAS"/>
</dbReference>
<dbReference type="GO" id="GO:0000155">
    <property type="term" value="F:phosphorelay sensor kinase activity"/>
    <property type="evidence" value="ECO:0007669"/>
    <property type="project" value="InterPro"/>
</dbReference>
<dbReference type="Gene3D" id="3.30.450.20">
    <property type="entry name" value="PAS domain"/>
    <property type="match status" value="4"/>
</dbReference>
<dbReference type="Pfam" id="PF00072">
    <property type="entry name" value="Response_reg"/>
    <property type="match status" value="1"/>
</dbReference>
<evidence type="ECO:0000256" key="8">
    <source>
        <dbReference type="ARBA" id="ARBA00023012"/>
    </source>
</evidence>
<evidence type="ECO:0000256" key="6">
    <source>
        <dbReference type="ARBA" id="ARBA00022777"/>
    </source>
</evidence>
<evidence type="ECO:0000256" key="2">
    <source>
        <dbReference type="ARBA" id="ARBA00012438"/>
    </source>
</evidence>
<dbReference type="CDD" id="cd17546">
    <property type="entry name" value="REC_hyHK_CKI1_RcsC-like"/>
    <property type="match status" value="1"/>
</dbReference>
<dbReference type="Pfam" id="PF13426">
    <property type="entry name" value="PAS_9"/>
    <property type="match status" value="1"/>
</dbReference>
<keyword evidence="8" id="KW-0902">Two-component regulatory system</keyword>
<feature type="domain" description="Histidine kinase" evidence="12">
    <location>
        <begin position="659"/>
        <end position="881"/>
    </location>
</feature>
<dbReference type="InterPro" id="IPR035965">
    <property type="entry name" value="PAS-like_dom_sf"/>
</dbReference>
<keyword evidence="7" id="KW-0067">ATP-binding</keyword>
<dbReference type="GO" id="GO:0005524">
    <property type="term" value="F:ATP binding"/>
    <property type="evidence" value="ECO:0007669"/>
    <property type="project" value="UniProtKB-KW"/>
</dbReference>
<dbReference type="InterPro" id="IPR005467">
    <property type="entry name" value="His_kinase_dom"/>
</dbReference>
<dbReference type="CDD" id="cd00130">
    <property type="entry name" value="PAS"/>
    <property type="match status" value="1"/>
</dbReference>
<dbReference type="InterPro" id="IPR004358">
    <property type="entry name" value="Sig_transdc_His_kin-like_C"/>
</dbReference>
<dbReference type="InterPro" id="IPR036890">
    <property type="entry name" value="HATPase_C_sf"/>
</dbReference>
<comment type="caution">
    <text evidence="16">The sequence shown here is derived from an EMBL/GenBank/DDBJ whole genome shotgun (WGS) entry which is preliminary data.</text>
</comment>
<dbReference type="Proteomes" id="UP000298058">
    <property type="component" value="Unassembled WGS sequence"/>
</dbReference>
<dbReference type="SUPFAM" id="SSF47384">
    <property type="entry name" value="Homodimeric domain of signal transducing histidine kinase"/>
    <property type="match status" value="1"/>
</dbReference>
<dbReference type="SUPFAM" id="SSF55874">
    <property type="entry name" value="ATPase domain of HSP90 chaperone/DNA topoisomerase II/histidine kinase"/>
    <property type="match status" value="1"/>
</dbReference>
<dbReference type="PRINTS" id="PR00344">
    <property type="entry name" value="BCTRLSENSOR"/>
</dbReference>
<dbReference type="FunFam" id="1.10.287.130:FF:000002">
    <property type="entry name" value="Two-component osmosensing histidine kinase"/>
    <property type="match status" value="1"/>
</dbReference>
<feature type="domain" description="Response regulatory" evidence="13">
    <location>
        <begin position="922"/>
        <end position="1040"/>
    </location>
</feature>
<dbReference type="PROSITE" id="PS50110">
    <property type="entry name" value="RESPONSE_REGULATORY"/>
    <property type="match status" value="1"/>
</dbReference>
<dbReference type="CDD" id="cd00082">
    <property type="entry name" value="HisKA"/>
    <property type="match status" value="1"/>
</dbReference>
<dbReference type="SUPFAM" id="SSF55785">
    <property type="entry name" value="PYP-like sensor domain (PAS domain)"/>
    <property type="match status" value="4"/>
</dbReference>
<evidence type="ECO:0000259" key="12">
    <source>
        <dbReference type="PROSITE" id="PS50109"/>
    </source>
</evidence>
<dbReference type="SMART" id="SM00387">
    <property type="entry name" value="HATPase_c"/>
    <property type="match status" value="1"/>
</dbReference>
<dbReference type="PROSITE" id="PS50113">
    <property type="entry name" value="PAC"/>
    <property type="match status" value="2"/>
</dbReference>
<evidence type="ECO:0000256" key="7">
    <source>
        <dbReference type="ARBA" id="ARBA00022840"/>
    </source>
</evidence>
<dbReference type="Gene3D" id="3.30.565.10">
    <property type="entry name" value="Histidine kinase-like ATPase, C-terminal domain"/>
    <property type="match status" value="1"/>
</dbReference>
<accession>A0A4R9LV95</accession>
<organism evidence="16 17">
    <name type="scientific">Leptospira idonii</name>
    <dbReference type="NCBI Taxonomy" id="1193500"/>
    <lineage>
        <taxon>Bacteria</taxon>
        <taxon>Pseudomonadati</taxon>
        <taxon>Spirochaetota</taxon>
        <taxon>Spirochaetia</taxon>
        <taxon>Leptospirales</taxon>
        <taxon>Leptospiraceae</taxon>
        <taxon>Leptospira</taxon>
    </lineage>
</organism>
<dbReference type="InterPro" id="IPR003594">
    <property type="entry name" value="HATPase_dom"/>
</dbReference>
<dbReference type="InterPro" id="IPR013656">
    <property type="entry name" value="PAS_4"/>
</dbReference>
<dbReference type="InterPro" id="IPR001610">
    <property type="entry name" value="PAC"/>
</dbReference>
<dbReference type="SMART" id="SM00388">
    <property type="entry name" value="HisKA"/>
    <property type="match status" value="1"/>
</dbReference>
<dbReference type="Pfam" id="PF08448">
    <property type="entry name" value="PAS_4"/>
    <property type="match status" value="1"/>
</dbReference>
<evidence type="ECO:0000256" key="11">
    <source>
        <dbReference type="PROSITE-ProRule" id="PRU00169"/>
    </source>
</evidence>